<gene>
    <name evidence="3" type="ORF">PPIS_b1018</name>
</gene>
<keyword evidence="4" id="KW-1185">Reference proteome</keyword>
<feature type="compositionally biased region" description="Low complexity" evidence="1">
    <location>
        <begin position="1537"/>
        <end position="1548"/>
    </location>
</feature>
<feature type="domain" description="Cadherin" evidence="2">
    <location>
        <begin position="144"/>
        <end position="236"/>
    </location>
</feature>
<dbReference type="Gene3D" id="2.60.40.3440">
    <property type="match status" value="2"/>
</dbReference>
<accession>A0ABN5CM41</accession>
<feature type="domain" description="Cadherin" evidence="2">
    <location>
        <begin position="2437"/>
        <end position="2536"/>
    </location>
</feature>
<dbReference type="InterPro" id="IPR040853">
    <property type="entry name" value="RapA2_cadherin-like"/>
</dbReference>
<name>A0ABN5CM41_PSEO7</name>
<dbReference type="Gene3D" id="2.60.40.60">
    <property type="entry name" value="Cadherins"/>
    <property type="match status" value="1"/>
</dbReference>
<dbReference type="InterPro" id="IPR044016">
    <property type="entry name" value="Big_13"/>
</dbReference>
<protein>
    <recommendedName>
        <fullName evidence="2">Cadherin domain-containing protein</fullName>
    </recommendedName>
</protein>
<dbReference type="Pfam" id="PF17963">
    <property type="entry name" value="Big_9"/>
    <property type="match status" value="8"/>
</dbReference>
<evidence type="ECO:0000313" key="4">
    <source>
        <dbReference type="Proteomes" id="UP000016521"/>
    </source>
</evidence>
<evidence type="ECO:0000259" key="2">
    <source>
        <dbReference type="PROSITE" id="PS50268"/>
    </source>
</evidence>
<feature type="region of interest" description="Disordered" evidence="1">
    <location>
        <begin position="2153"/>
        <end position="2174"/>
    </location>
</feature>
<dbReference type="EMBL" id="CP011925">
    <property type="protein sequence ID" value="ATD10055.1"/>
    <property type="molecule type" value="Genomic_DNA"/>
</dbReference>
<dbReference type="SMART" id="SM00112">
    <property type="entry name" value="CA"/>
    <property type="match status" value="1"/>
</dbReference>
<dbReference type="NCBIfam" id="NF041766">
    <property type="entry name" value="choice_anch_U"/>
    <property type="match status" value="1"/>
</dbReference>
<proteinExistence type="predicted"/>
<feature type="compositionally biased region" description="Low complexity" evidence="1">
    <location>
        <begin position="1619"/>
        <end position="1632"/>
    </location>
</feature>
<dbReference type="PANTHER" id="PTHR34720">
    <property type="entry name" value="MICROCYSTIN DEPENDENT PROTEIN"/>
    <property type="match status" value="1"/>
</dbReference>
<dbReference type="InterPro" id="IPR006644">
    <property type="entry name" value="Cadg"/>
</dbReference>
<dbReference type="InterPro" id="IPR002126">
    <property type="entry name" value="Cadherin-like_dom"/>
</dbReference>
<dbReference type="InterPro" id="IPR053784">
    <property type="entry name" value="Choice_anch_U_dom"/>
</dbReference>
<dbReference type="InterPro" id="IPR015919">
    <property type="entry name" value="Cadherin-like_sf"/>
</dbReference>
<dbReference type="SMART" id="SM00736">
    <property type="entry name" value="CADG"/>
    <property type="match status" value="3"/>
</dbReference>
<dbReference type="Pfam" id="PF05345">
    <property type="entry name" value="He_PIG"/>
    <property type="match status" value="2"/>
</dbReference>
<organism evidence="3 4">
    <name type="scientific">Pseudoalteromonas piscicida</name>
    <dbReference type="NCBI Taxonomy" id="43662"/>
    <lineage>
        <taxon>Bacteria</taxon>
        <taxon>Pseudomonadati</taxon>
        <taxon>Pseudomonadota</taxon>
        <taxon>Gammaproteobacteria</taxon>
        <taxon>Alteromonadales</taxon>
        <taxon>Pseudoalteromonadaceae</taxon>
        <taxon>Pseudoalteromonas</taxon>
    </lineage>
</organism>
<feature type="domain" description="Cadherin" evidence="2">
    <location>
        <begin position="2033"/>
        <end position="2169"/>
    </location>
</feature>
<evidence type="ECO:0000256" key="1">
    <source>
        <dbReference type="SAM" id="MobiDB-lite"/>
    </source>
</evidence>
<evidence type="ECO:0000313" key="3">
    <source>
        <dbReference type="EMBL" id="ATD10055.1"/>
    </source>
</evidence>
<dbReference type="Pfam" id="PF17803">
    <property type="entry name" value="Cadherin_4"/>
    <property type="match status" value="1"/>
</dbReference>
<dbReference type="SUPFAM" id="SSF49313">
    <property type="entry name" value="Cadherin-like"/>
    <property type="match status" value="4"/>
</dbReference>
<dbReference type="InterPro" id="IPR011250">
    <property type="entry name" value="OMP/PagP_B-barrel"/>
</dbReference>
<dbReference type="InterPro" id="IPR013783">
    <property type="entry name" value="Ig-like_fold"/>
</dbReference>
<dbReference type="CDD" id="cd11304">
    <property type="entry name" value="Cadherin_repeat"/>
    <property type="match status" value="1"/>
</dbReference>
<dbReference type="SUPFAM" id="SSF56925">
    <property type="entry name" value="OMPA-like"/>
    <property type="match status" value="1"/>
</dbReference>
<feature type="compositionally biased region" description="Polar residues" evidence="1">
    <location>
        <begin position="1633"/>
        <end position="1659"/>
    </location>
</feature>
<dbReference type="NCBIfam" id="NF012211">
    <property type="entry name" value="tand_rpt_95"/>
    <property type="match status" value="8"/>
</dbReference>
<dbReference type="Gene3D" id="2.60.40.10">
    <property type="entry name" value="Immunoglobulins"/>
    <property type="match status" value="8"/>
</dbReference>
<dbReference type="Gene3D" id="2.60.40.2810">
    <property type="match status" value="3"/>
</dbReference>
<sequence>MDTKHNSAMVFTHSKLQTHIKAALLCSAAIQLPVAVASSTLANAEALQGVAADTTVNQQALDYVQSKLTSKPVTVTRDPSWGRLEFLSQCTGSDPRCSGFTNEFECLYNLPFGTCTWGAPPSNNPPSFNSSASTNFAENDTGTVLDVNADNGDGGSNDSGITYSLSGTDASQFNINSSSGVITFKTAPDYESPGDNGGDNIYNITVTADDGGSSNNTATQNITITVTDIDEVAPTFDGGNSTPNDNATGVSGSSNITIDFNENIALGTGNITIRDVSGSSDFEVFDVATESDGTTTSPSAGRIGITNDKIYINPTNDLTGNRNYAIRIDATAVDDSAGNSFAGISDDTTFNFSTANTAPAVDLDSTSGSDNSSASFSEGGGAVNIAANAAVTEADGDTITTITVSLTNDQDGASEGLNVSASAQDALTGISGSSDISLQDTISITGATASASEVQTFLQAITYNNTSGTPNETARTVTVVINDGTSNSVSRTATVSVSNVTAASSAAAGFNTTNGTNLSPAITFTGDDETLTIADTSHIAGSTADGGAGTDTLFVVTGSNLANFTSLANFETLTPDSNGSLTLTETQHDAFTTINGSGTNQFTISSADGDQTLTGDSDIETYVLSAAMNFTSGGAAQKVTGSSGDDTVNVTGFTATGVLSAGTGTDTLRADTGANISGATLSGFESLTLSDNASVTMTEAQHDSFTTITAAGSESITISDVSDGLTGNSAIETYILSAANTFTLGAAGQSVTGSSGDDTVNVGTFTATGTLAGGSGTDTLSISDGGSISGATVSGFENLSVATGGSATVSVSQLSSFTGTVSGDGTNSLTVSGDGDITTVSALENYTLSDDSTNSRTVTVSSAGHSVTGTSTSDAITFDLGSLTYTGTITGENTTADTLSLSSGADITAASINAVSNLTIASGASVSMTVAQHESFTGNISAAGSETINISGDGDITTFSSVEVYSVGDDSSNTRTITISNGTTDVSATANDDAVTFNIGGSSYTGDLTGDPNVADSVLASDGADVTGGGFFNIGNLSLSSGATVAIDVANLSDFATAISGAAGSETLKLMDGGTFDFSTTSVSAIEGIAIGTNSAATITLTDNFNADGQTVSVTNASGSAITSDLVIDASAFSSDVLEITATDLDGSDTITGGSGADTIRPGGGTDTMTGNDGNDNFVGEQSDLNGDTIADLSIGDKITITGVTGLSTSNIRFNGTSTLEIDTNATDFSGVEISLSLTNSPGSDLAFTVADSGSDTVITFEAANDEPIFSNLNGGNTFTENGTSIAIDNNVTIADTELDALNGGNGNYDGASLTISRSGGANSQDIFSNTGLLGTLTQGGALSYNSTEVGTVTTNSAGTLVLTFNSSATSALVDNVLQSIGYGNSSEDPSSSVTLNYTFNDGTANSTGTNQAAVTITPVNDAPTDIALTATSIDQSNTGTAATVATASTTDVESGDSHTYSLVTAGSSDGGTCSANTGNGSFQFSGDTLQTQASTSPGDYVICIQTSDGTASYQESFMITVNDDVAPNAPSTPDLDAASDSGASSSDNITNDTTLTFSGTAESGATVKLYSDQVGGGTTVIGTGTATGGNWQITTDPLTAGLSHSIFATATDASTNVSSSSSSLSVTIDNTAPTAPSTPDLTAGSDTGSSNADNITNDTTPTFTGSATTGDTVTLISDLDGVVGSAIAAGGAWTITPSSAMTSGTHAITARSTDTAGNITNSNSLSMVIDTSVSVPSITTPIEGDGQINAAEDNDVLIAGSGADANVTVSVSITDGSATLNQNVTSDGSGNWTISGSEFNVSGFSNGELTVSATQTDSAGNISGAASTTVTLDNTAPSAPTITTPIEGDGRVNAAEDNDVLIVGTGAEAGNSVTVTIHDGVNSFNRTVTADGSGAWTISGSEFDVSTFNNGTLTVSATQSDAAGNTSSAASTTITLDNSAPSAPAITTPIEGDDLINASEDDDVLIVGTGAEAGNSVVVTINDGANSLDRTVTADSSGEWTISGSEFDVSTFNNGTLTVTASQSDAAGNTSSAASTTVTLDNSAPSGISAAIDQDLINAGNETAFSFTLTGLESAGSFTYEISDGSSSVTSSSAISITGTTHQETGINVTSLNEGTLTLSVTVTDNAGNESSAVTDTVTKKYNVAPVLTGTPATSVNEDSEYDSTPTLTDSDTADTHTFSITNKPSWATFDTQTGKLSGTPDDSHVGTTSNIEISVSDGTDSDTLTAFNIEVVNTNDAPTGQSTSFTIDEGATLTRDFNNGLLSLASDDDLDSNDSLTIVKDTDPQYGTLTLNTDGSFSYVHGGSENHTDSFTYHVEDSANASSPVYTVTINMNAIEDAPTAVNDTLTTLEDASNSVNVLTNDSDPENNMVASSVTIKTQPTKGQLSVNNGVVTFTPTANANGSDSFTYTVKDSTQAESNEATVSITITPVNDLPVAANFTPNIDEDTPTSALAVRVNATDVEDTNPTGAIALESQPSKGQAAIDLNNGTITYTPNANETGSDSFTYSILDSEGGKSNIATISVNIGAVNDRPVAGNDTVTTNEDTATTLAILANDSDVEDQGFDGSDIVLEDKGDGAGNYDLATVTVGSDGVLAITPKQDQNGTLTFTYTIEDSEGLRSDPATVTVNITAVNDAPVAVNNTAQLLEDGNIEINVLGNDTDVDSQLNAASVAIVSQPQGGSLQILTTGSIVYTPNANFFGNDSFTYTVQDAEGLVSNAATVNITVTSVNDAPVISGVPATSVNEDVAYNFTPSASDTDGDSLTFSVANLPVWASFNDTTGAITGTPSEGQDGTYSGIVITVSDGQADASLPAFSIVVNAVNDGPIISGTPSTTVKQDEAYSFTPTASDVDSQTLTFSVTNLPAWASFDTSSGNLTGTPTRDDVGTYSNIIVSVSDGALQASLPAFEIDVEPVNAAPVANNMQRTVLEDGTTSFSAEVSDADGDALTMELVSQLQNGVVQIQGTVFSYTPLPNFNGSDVFTYTVSDGEFKSNTASVAMTVTSVNDAPIAVDDSFTFDAVASNQYVLPVLNNDSDPDGGTLRIIGAKASIGSAFIANNTLTYQAVQNSQAPIVVTYLIEDDSKARAKANASITINGTGTGNAPSITAPSDLTVNATGLFTKVNLGTAVASDSSGNPLPVSLVRGIPIFAPGKHIVYWQATDNQGQQATASQNLNVNPLVSLQKDSRVAEDRSHSIKVYLNGPAPSYPVTVPYTVSGSADSSDHDLQSGEVVISSGTSASISFNIFADGISEDNETIVISLSDSVNRGANSTSTVTIVEQNVAPSLSAVVQQNGEERSLITASNEVVTIEAVVADPNPNDLVSVSWQPDAALVNTSSDPFIFEFNPANVPAGIYKARVTAEDNATPSLSTSRNVFIEIVDSLAPLTGEDSDGDLIPDDQEGYADEDEDGIPDFMDAITDCNVVQEQALESSQFLVEGDPGVCLRKGATVPQNNTGGLQLLESELPSDPNANNAGGLFDFIATGLPQSGDVYSIVLPQRKPIPLNAVYRKLIGGEWQDFVIGEGNELLSTQGEPGFCPPPGSNEWSAGLSDGDWCVQLRIVDGGPNDDDGIANGSIVDPGGIAVPISNNAQPVANADSVTIVSGQTIIIDVLENDTDSDNDTLTITGASVDFGVVSIENNQLNYTPPAAFIGNATIQYSVTDGQGGSSSSTATVSIIANQPPQVSNDTATSNGAQIIIDVLANDSDPEGGILSIVSATASQGTVAINIDGTLSYTPKVGFEGVDTINYVVKDEFGAMAEGQVSVTVSVKQVTSITNKSSGTMGGMLLLLISALVLRRKKSLLPAFALVSTSCLLSTQAQASNWQVEATLGQSTADSEINASDLNIVNLDEESSSWSIGAFYELVPNWQVGLRYIDLGQGSVEFTGLSADPEQSQMALARVAPVLPEGPALQFNYSKSFADKFVGKMFLGAFNWDYKINSVRDGRFSTRYEDSGTSGYIGGGVHYQLSEALTLGVDFSHYFISANDVNDLALNLSYRF</sequence>
<dbReference type="NCBIfam" id="NF033510">
    <property type="entry name" value="Ca_tandemer"/>
    <property type="match status" value="4"/>
</dbReference>
<dbReference type="PANTHER" id="PTHR34720:SF9">
    <property type="entry name" value="BLR4714 PROTEIN"/>
    <property type="match status" value="1"/>
</dbReference>
<dbReference type="Pfam" id="PF19077">
    <property type="entry name" value="Big_13"/>
    <property type="match status" value="2"/>
</dbReference>
<dbReference type="PROSITE" id="PS50268">
    <property type="entry name" value="CADHERIN_2"/>
    <property type="match status" value="3"/>
</dbReference>
<dbReference type="RefSeq" id="WP_010377800.1">
    <property type="nucleotide sequence ID" value="NZ_CP011925.1"/>
</dbReference>
<dbReference type="InterPro" id="IPR038081">
    <property type="entry name" value="CalX-like_sf"/>
</dbReference>
<reference evidence="3 4" key="1">
    <citation type="submission" date="2015-06" db="EMBL/GenBank/DDBJ databases">
        <authorList>
            <person name="Xie B.-B."/>
            <person name="Rong J.-C."/>
            <person name="Qin Q.-L."/>
            <person name="Zhang Y.-Z."/>
        </authorList>
    </citation>
    <scope>NUCLEOTIDE SEQUENCE [LARGE SCALE GENOMIC DNA]</scope>
    <source>
        <strain evidence="3 4">JCM 20779</strain>
    </source>
</reference>
<feature type="region of interest" description="Disordered" evidence="1">
    <location>
        <begin position="1619"/>
        <end position="1664"/>
    </location>
</feature>
<dbReference type="SUPFAM" id="SSF141072">
    <property type="entry name" value="CalX-like"/>
    <property type="match status" value="1"/>
</dbReference>
<feature type="region of interest" description="Disordered" evidence="1">
    <location>
        <begin position="1525"/>
        <end position="1552"/>
    </location>
</feature>
<dbReference type="Pfam" id="PF00028">
    <property type="entry name" value="Cadherin"/>
    <property type="match status" value="1"/>
</dbReference>
<dbReference type="Proteomes" id="UP000016521">
    <property type="component" value="Chromosome II"/>
</dbReference>